<evidence type="ECO:0000256" key="1">
    <source>
        <dbReference type="SAM" id="Phobius"/>
    </source>
</evidence>
<dbReference type="Proteomes" id="UP000321363">
    <property type="component" value="Unassembled WGS sequence"/>
</dbReference>
<keyword evidence="1" id="KW-1133">Transmembrane helix</keyword>
<dbReference type="InterPro" id="IPR018723">
    <property type="entry name" value="DUF2254_membrane"/>
</dbReference>
<dbReference type="EMBL" id="VOQF01000006">
    <property type="protein sequence ID" value="TXC90458.1"/>
    <property type="molecule type" value="Genomic_DNA"/>
</dbReference>
<evidence type="ECO:0000313" key="2">
    <source>
        <dbReference type="EMBL" id="TXC90458.1"/>
    </source>
</evidence>
<feature type="transmembrane region" description="Helical" evidence="1">
    <location>
        <begin position="124"/>
        <end position="146"/>
    </location>
</feature>
<feature type="transmembrane region" description="Helical" evidence="1">
    <location>
        <begin position="153"/>
        <end position="175"/>
    </location>
</feature>
<comment type="caution">
    <text evidence="2">The sequence shown here is derived from an EMBL/GenBank/DDBJ whole genome shotgun (WGS) entry which is preliminary data.</text>
</comment>
<keyword evidence="1" id="KW-0812">Transmembrane</keyword>
<protein>
    <submittedName>
        <fullName evidence="2">DUF2254 domain-containing protein</fullName>
    </submittedName>
</protein>
<gene>
    <name evidence="2" type="ORF">FS935_10995</name>
</gene>
<accession>A0A5C6VZG0</accession>
<keyword evidence="1" id="KW-0472">Membrane</keyword>
<dbReference type="Pfam" id="PF10011">
    <property type="entry name" value="DUF2254"/>
    <property type="match status" value="1"/>
</dbReference>
<keyword evidence="3" id="KW-1185">Reference proteome</keyword>
<reference evidence="2 3" key="1">
    <citation type="journal article" date="2005" name="Int. J. Syst. Evol. Microbiol.">
        <title>Bacillus litoralis sp. nov., isolated from a tidal flat of the Yellow Sea in Korea.</title>
        <authorList>
            <person name="Yoon J.H."/>
            <person name="Oh T.K."/>
        </authorList>
    </citation>
    <scope>NUCLEOTIDE SEQUENCE [LARGE SCALE GENOMIC DNA]</scope>
    <source>
        <strain evidence="2 3">SW-211</strain>
    </source>
</reference>
<organism evidence="2 3">
    <name type="scientific">Metabacillus litoralis</name>
    <dbReference type="NCBI Taxonomy" id="152268"/>
    <lineage>
        <taxon>Bacteria</taxon>
        <taxon>Bacillati</taxon>
        <taxon>Bacillota</taxon>
        <taxon>Bacilli</taxon>
        <taxon>Bacillales</taxon>
        <taxon>Bacillaceae</taxon>
        <taxon>Metabacillus</taxon>
    </lineage>
</organism>
<sequence length="445" mass="50856">MFNNSITGYYSNTKYVFWRKPVFNKLFLFIKSRVWLLPTIFSIGSFFLAVFVAFLDQFINLNDTKIIKAFLTIDRDLAQTILSTIAGSLLTMTTITFSTIMVVLTTYSSQFSPRTLQNFIRDMVTMRVLGIFIGGFVYSIFSLLFMKQESESYVLAVTISVIIASVCVGVFAYFIHHVASSVRVSKLIEQLSNDVLKSIHNKISKVEKSDHVILVTSTPSAYKFSKEIEITNNDFGYIQLIDEEKLYKQACEEDYFIEIHHPIGSFLPPDKLVMTIHHNGVADNKELEEITLGNERTTMQDIDFGLQKLTEVALRAISPGINDPNTAIDCIRNLGLCLKKVSSLDANYLAYYKDNIVVLSIPQRPFEEVLRSCFYQICHYGQKDISILEAIFDALLEISTSNTKEIIEKTVQFSEYILEKADIHSFPELDQRSLKDRKKRLVNQK</sequence>
<name>A0A5C6VZG0_9BACI</name>
<proteinExistence type="predicted"/>
<dbReference type="AlphaFoldDB" id="A0A5C6VZG0"/>
<feature type="transmembrane region" description="Helical" evidence="1">
    <location>
        <begin position="80"/>
        <end position="104"/>
    </location>
</feature>
<feature type="transmembrane region" description="Helical" evidence="1">
    <location>
        <begin position="35"/>
        <end position="59"/>
    </location>
</feature>
<evidence type="ECO:0000313" key="3">
    <source>
        <dbReference type="Proteomes" id="UP000321363"/>
    </source>
</evidence>